<keyword evidence="2" id="KW-0472">Membrane</keyword>
<keyword evidence="2" id="KW-0812">Transmembrane</keyword>
<comment type="caution">
    <text evidence="3">The sequence shown here is derived from an EMBL/GenBank/DDBJ whole genome shotgun (WGS) entry which is preliminary data.</text>
</comment>
<feature type="transmembrane region" description="Helical" evidence="2">
    <location>
        <begin position="218"/>
        <end position="236"/>
    </location>
</feature>
<feature type="transmembrane region" description="Helical" evidence="2">
    <location>
        <begin position="347"/>
        <end position="369"/>
    </location>
</feature>
<evidence type="ECO:0000313" key="4">
    <source>
        <dbReference type="Proteomes" id="UP000305848"/>
    </source>
</evidence>
<feature type="transmembrane region" description="Helical" evidence="2">
    <location>
        <begin position="381"/>
        <end position="404"/>
    </location>
</feature>
<dbReference type="CDD" id="cd13133">
    <property type="entry name" value="MATE_like_7"/>
    <property type="match status" value="1"/>
</dbReference>
<feature type="transmembrane region" description="Helical" evidence="2">
    <location>
        <begin position="180"/>
        <end position="198"/>
    </location>
</feature>
<proteinExistence type="predicted"/>
<dbReference type="GO" id="GO:0042910">
    <property type="term" value="F:xenobiotic transmembrane transporter activity"/>
    <property type="evidence" value="ECO:0007669"/>
    <property type="project" value="InterPro"/>
</dbReference>
<protein>
    <submittedName>
        <fullName evidence="3">MATE family efflux transporter</fullName>
    </submittedName>
</protein>
<dbReference type="PANTHER" id="PTHR43298">
    <property type="entry name" value="MULTIDRUG RESISTANCE PROTEIN NORM-RELATED"/>
    <property type="match status" value="1"/>
</dbReference>
<dbReference type="Pfam" id="PF01554">
    <property type="entry name" value="MatE"/>
    <property type="match status" value="2"/>
</dbReference>
<organism evidence="3 4">
    <name type="scientific">Ilyomonas limi</name>
    <dbReference type="NCBI Taxonomy" id="2575867"/>
    <lineage>
        <taxon>Bacteria</taxon>
        <taxon>Pseudomonadati</taxon>
        <taxon>Bacteroidota</taxon>
        <taxon>Chitinophagia</taxon>
        <taxon>Chitinophagales</taxon>
        <taxon>Chitinophagaceae</taxon>
        <taxon>Ilyomonas</taxon>
    </lineage>
</organism>
<dbReference type="PANTHER" id="PTHR43298:SF2">
    <property type="entry name" value="FMN_FAD EXPORTER YEEO-RELATED"/>
    <property type="match status" value="1"/>
</dbReference>
<gene>
    <name evidence="3" type="ORF">FC093_03895</name>
</gene>
<sequence length="469" mass="51998">MPVGVLLTATISFVRMSSMAASLQLQVSTSYRHILKLAMPIAASMLVPQLNFITNNIFIGHFLPTEYLGIAAITGVYYLIFSCIGLGLNNGLQALIARRAGENRIAAIGSLFQNGVLISLVISAVNIIITYTVAPVVLRYVLHNPDHAQKALSFLYIRMWGLPFLYLYQMRNALLVGTNNSRFLVIGTLAETVANVFFDYSLITGAFLLPKMGFNGAALASIIAEFTGLAVIYALMKNRGISRQLHLFTGLHINKQEIKLVLTQSAPLALQFAISLTSWEFFYILIERNHTVTDLAISNSMRNVFGLFGCFGWSFAAAGNAMVSNVIGQGRQEEVLPLIRRIVKLGVLVALTVCTILNMIPHLFFSIYGQSESFIEGAIPVMHVVSAALVMQPVAAVWLNAVVGTGNSRINLYTEMLAITLYCIYVWLVFEVLHLSIVVGWMSEWLYWISIFTPSFLYMRSGRWKNKKI</sequence>
<dbReference type="EMBL" id="SZQL01000002">
    <property type="protein sequence ID" value="TKK70847.1"/>
    <property type="molecule type" value="Genomic_DNA"/>
</dbReference>
<dbReference type="AlphaFoldDB" id="A0A4U3LAN5"/>
<evidence type="ECO:0000256" key="2">
    <source>
        <dbReference type="SAM" id="Phobius"/>
    </source>
</evidence>
<feature type="transmembrane region" description="Helical" evidence="2">
    <location>
        <begin position="268"/>
        <end position="286"/>
    </location>
</feature>
<feature type="transmembrane region" description="Helical" evidence="2">
    <location>
        <begin position="67"/>
        <end position="88"/>
    </location>
</feature>
<feature type="transmembrane region" description="Helical" evidence="2">
    <location>
        <begin position="306"/>
        <end position="327"/>
    </location>
</feature>
<dbReference type="Proteomes" id="UP000305848">
    <property type="component" value="Unassembled WGS sequence"/>
</dbReference>
<feature type="transmembrane region" description="Helical" evidence="2">
    <location>
        <begin position="445"/>
        <end position="461"/>
    </location>
</feature>
<feature type="transmembrane region" description="Helical" evidence="2">
    <location>
        <begin position="108"/>
        <end position="131"/>
    </location>
</feature>
<feature type="transmembrane region" description="Helical" evidence="2">
    <location>
        <begin position="151"/>
        <end position="168"/>
    </location>
</feature>
<dbReference type="GO" id="GO:0015297">
    <property type="term" value="F:antiporter activity"/>
    <property type="evidence" value="ECO:0007669"/>
    <property type="project" value="InterPro"/>
</dbReference>
<reference evidence="3 4" key="1">
    <citation type="submission" date="2019-05" db="EMBL/GenBank/DDBJ databases">
        <title>Panacibacter sp. strain 17mud1-8 Genome sequencing and assembly.</title>
        <authorList>
            <person name="Chhetri G."/>
        </authorList>
    </citation>
    <scope>NUCLEOTIDE SEQUENCE [LARGE SCALE GENOMIC DNA]</scope>
    <source>
        <strain evidence="3 4">17mud1-8</strain>
    </source>
</reference>
<feature type="transmembrane region" description="Helical" evidence="2">
    <location>
        <begin position="416"/>
        <end position="439"/>
    </location>
</feature>
<dbReference type="RefSeq" id="WP_137260446.1">
    <property type="nucleotide sequence ID" value="NZ_SZQL01000002.1"/>
</dbReference>
<keyword evidence="1" id="KW-0813">Transport</keyword>
<evidence type="ECO:0000256" key="1">
    <source>
        <dbReference type="ARBA" id="ARBA00022448"/>
    </source>
</evidence>
<dbReference type="OrthoDB" id="9780160at2"/>
<name>A0A4U3LAN5_9BACT</name>
<evidence type="ECO:0000313" key="3">
    <source>
        <dbReference type="EMBL" id="TKK70847.1"/>
    </source>
</evidence>
<dbReference type="GO" id="GO:0005886">
    <property type="term" value="C:plasma membrane"/>
    <property type="evidence" value="ECO:0007669"/>
    <property type="project" value="TreeGrafter"/>
</dbReference>
<dbReference type="InterPro" id="IPR002528">
    <property type="entry name" value="MATE_fam"/>
</dbReference>
<keyword evidence="4" id="KW-1185">Reference proteome</keyword>
<keyword evidence="2" id="KW-1133">Transmembrane helix</keyword>
<accession>A0A4U3LAN5</accession>
<dbReference type="InterPro" id="IPR050222">
    <property type="entry name" value="MATE_MdtK"/>
</dbReference>